<reference evidence="2 3" key="1">
    <citation type="submission" date="2017-11" db="EMBL/GenBank/DDBJ databases">
        <title>Draft genome sequence of environmental isolate Aeromonas lusitania sp. nov. MDC 2473.</title>
        <authorList>
            <person name="Colston S.M."/>
            <person name="Navarro A."/>
            <person name="Martinez-Murcia A.J."/>
            <person name="Graf J."/>
        </authorList>
    </citation>
    <scope>NUCLEOTIDE SEQUENCE [LARGE SCALE GENOMIC DNA]</scope>
    <source>
        <strain evidence="2 3">MDC 2473</strain>
    </source>
</reference>
<protein>
    <submittedName>
        <fullName evidence="2">Uncharacterized protein</fullName>
    </submittedName>
</protein>
<keyword evidence="1" id="KW-1133">Transmembrane helix</keyword>
<feature type="transmembrane region" description="Helical" evidence="1">
    <location>
        <begin position="29"/>
        <end position="47"/>
    </location>
</feature>
<evidence type="ECO:0000256" key="1">
    <source>
        <dbReference type="SAM" id="Phobius"/>
    </source>
</evidence>
<keyword evidence="1" id="KW-0812">Transmembrane</keyword>
<sequence length="138" mass="16063">MLPPWLYEQLPGLYLLLSAGLLLLTQSPLLWLAAALLFGVGALIWMMRSNYRRTDLVIFPARRWFQPEWFYEAQPFLWLALGLLLLRLPGSTALLALLPCLWGCRCLWARQRHRHHAPGLALQLKRSSGRRRGHRILR</sequence>
<name>A0A2M8HC66_9GAMM</name>
<dbReference type="OrthoDB" id="6227426at2"/>
<evidence type="ECO:0000313" key="2">
    <source>
        <dbReference type="EMBL" id="PJC94154.1"/>
    </source>
</evidence>
<keyword evidence="1" id="KW-0472">Membrane</keyword>
<dbReference type="Proteomes" id="UP000232060">
    <property type="component" value="Unassembled WGS sequence"/>
</dbReference>
<gene>
    <name evidence="2" type="ORF">CUC44_05510</name>
</gene>
<keyword evidence="3" id="KW-1185">Reference proteome</keyword>
<organism evidence="2 3">
    <name type="scientific">Aeromonas lusitana</name>
    <dbReference type="NCBI Taxonomy" id="931529"/>
    <lineage>
        <taxon>Bacteria</taxon>
        <taxon>Pseudomonadati</taxon>
        <taxon>Pseudomonadota</taxon>
        <taxon>Gammaproteobacteria</taxon>
        <taxon>Aeromonadales</taxon>
        <taxon>Aeromonadaceae</taxon>
        <taxon>Aeromonas</taxon>
    </lineage>
</organism>
<evidence type="ECO:0000313" key="3">
    <source>
        <dbReference type="Proteomes" id="UP000232060"/>
    </source>
</evidence>
<feature type="transmembrane region" description="Helical" evidence="1">
    <location>
        <begin position="76"/>
        <end position="104"/>
    </location>
</feature>
<dbReference type="AlphaFoldDB" id="A0A2M8HC66"/>
<feature type="transmembrane region" description="Helical" evidence="1">
    <location>
        <begin position="6"/>
        <end position="24"/>
    </location>
</feature>
<comment type="caution">
    <text evidence="2">The sequence shown here is derived from an EMBL/GenBank/DDBJ whole genome shotgun (WGS) entry which is preliminary data.</text>
</comment>
<dbReference type="RefSeq" id="WP_100858975.1">
    <property type="nucleotide sequence ID" value="NZ_PGCP01000005.1"/>
</dbReference>
<dbReference type="EMBL" id="PGCP01000005">
    <property type="protein sequence ID" value="PJC94154.1"/>
    <property type="molecule type" value="Genomic_DNA"/>
</dbReference>
<proteinExistence type="predicted"/>
<accession>A0A2M8HC66</accession>